<evidence type="ECO:0000313" key="1">
    <source>
        <dbReference type="EMBL" id="KAG8367505.1"/>
    </source>
</evidence>
<accession>A0AAV6WFB8</accession>
<dbReference type="EMBL" id="WHWC01000016">
    <property type="protein sequence ID" value="KAG8367505.1"/>
    <property type="molecule type" value="Genomic_DNA"/>
</dbReference>
<organism evidence="1 2">
    <name type="scientific">Buddleja alternifolia</name>
    <dbReference type="NCBI Taxonomy" id="168488"/>
    <lineage>
        <taxon>Eukaryota</taxon>
        <taxon>Viridiplantae</taxon>
        <taxon>Streptophyta</taxon>
        <taxon>Embryophyta</taxon>
        <taxon>Tracheophyta</taxon>
        <taxon>Spermatophyta</taxon>
        <taxon>Magnoliopsida</taxon>
        <taxon>eudicotyledons</taxon>
        <taxon>Gunneridae</taxon>
        <taxon>Pentapetalae</taxon>
        <taxon>asterids</taxon>
        <taxon>lamiids</taxon>
        <taxon>Lamiales</taxon>
        <taxon>Scrophulariaceae</taxon>
        <taxon>Buddlejeae</taxon>
        <taxon>Buddleja</taxon>
    </lineage>
</organism>
<name>A0AAV6WFB8_9LAMI</name>
<protein>
    <submittedName>
        <fullName evidence="1">Uncharacterized protein</fullName>
    </submittedName>
</protein>
<sequence length="167" mass="19202">MNLGSIEDILDANLLMEGCNMEMMLKMGEIGLRCVVKVPKERPTMTQVWHELEAALNSVDNFLPKHPLSENCTRLNNMSNQSTTRRIHQWDHDYSQSIVSLDGIGLERFDVDMDSVSFQSASLQCLETSIIWSDPDKLMNRRVIIRPVAQMTRAKLRNKMIDGYEEE</sequence>
<evidence type="ECO:0000313" key="2">
    <source>
        <dbReference type="Proteomes" id="UP000826271"/>
    </source>
</evidence>
<gene>
    <name evidence="1" type="ORF">BUALT_Bualt16G0078900</name>
</gene>
<dbReference type="Gene3D" id="1.10.510.10">
    <property type="entry name" value="Transferase(Phosphotransferase) domain 1"/>
    <property type="match status" value="1"/>
</dbReference>
<comment type="caution">
    <text evidence="1">The sequence shown here is derived from an EMBL/GenBank/DDBJ whole genome shotgun (WGS) entry which is preliminary data.</text>
</comment>
<dbReference type="Proteomes" id="UP000826271">
    <property type="component" value="Unassembled WGS sequence"/>
</dbReference>
<keyword evidence="2" id="KW-1185">Reference proteome</keyword>
<reference evidence="1" key="1">
    <citation type="submission" date="2019-10" db="EMBL/GenBank/DDBJ databases">
        <authorList>
            <person name="Zhang R."/>
            <person name="Pan Y."/>
            <person name="Wang J."/>
            <person name="Ma R."/>
            <person name="Yu S."/>
        </authorList>
    </citation>
    <scope>NUCLEOTIDE SEQUENCE</scope>
    <source>
        <strain evidence="1">LA-IB0</strain>
        <tissue evidence="1">Leaf</tissue>
    </source>
</reference>
<dbReference type="AlphaFoldDB" id="A0AAV6WFB8"/>
<proteinExistence type="predicted"/>